<feature type="chain" id="PRO_5015522441" description="DUF4360 domain-containing protein" evidence="1">
    <location>
        <begin position="28"/>
        <end position="233"/>
    </location>
</feature>
<proteinExistence type="predicted"/>
<dbReference type="AlphaFoldDB" id="A0A2S9YVM8"/>
<reference evidence="2 3" key="1">
    <citation type="submission" date="2018-03" db="EMBL/GenBank/DDBJ databases">
        <title>Draft Genome Sequences of the Obligatory Marine Myxobacteria Enhygromyxa salina SWB007.</title>
        <authorList>
            <person name="Poehlein A."/>
            <person name="Moghaddam J.A."/>
            <person name="Harms H."/>
            <person name="Alanjari M."/>
            <person name="Koenig G.M."/>
            <person name="Daniel R."/>
            <person name="Schaeberle T.F."/>
        </authorList>
    </citation>
    <scope>NUCLEOTIDE SEQUENCE [LARGE SCALE GENOMIC DNA]</scope>
    <source>
        <strain evidence="2 3">SWB007</strain>
    </source>
</reference>
<dbReference type="PANTHER" id="PTHR38847">
    <property type="match status" value="1"/>
</dbReference>
<sequence length="233" mass="25355">MKHLQQITRSRATGSLAFLLLATPACGVDDLDSVAGSDNLEDVSEPRDGGLVPVPSLVWIEGLLTHGVGCAGPSTVFSDISLDRRSFYVIFFEMTLRNPPGAPVKTKNCVASVKLHVPSGWQASVKTVTTNGYVYLEELMTARQTTNYFVAGYPLDYTAELEFEGPIEQFYTHSDTSPAWSSVWSPCGKPAIFGINTTLTLNAVSNPDGVGFFNSTDVAGNFKKRFAIDWREC</sequence>
<dbReference type="Pfam" id="PF14273">
    <property type="entry name" value="DUF4360"/>
    <property type="match status" value="1"/>
</dbReference>
<dbReference type="EMBL" id="PVNL01000030">
    <property type="protein sequence ID" value="PRQ09146.1"/>
    <property type="molecule type" value="Genomic_DNA"/>
</dbReference>
<dbReference type="PANTHER" id="PTHR38847:SF1">
    <property type="entry name" value="PSEUDOURIDINE SYNTHASE RSUA_RLUA-LIKE DOMAIN-CONTAINING PROTEIN"/>
    <property type="match status" value="1"/>
</dbReference>
<evidence type="ECO:0000313" key="3">
    <source>
        <dbReference type="Proteomes" id="UP000238823"/>
    </source>
</evidence>
<organism evidence="2 3">
    <name type="scientific">Enhygromyxa salina</name>
    <dbReference type="NCBI Taxonomy" id="215803"/>
    <lineage>
        <taxon>Bacteria</taxon>
        <taxon>Pseudomonadati</taxon>
        <taxon>Myxococcota</taxon>
        <taxon>Polyangia</taxon>
        <taxon>Nannocystales</taxon>
        <taxon>Nannocystaceae</taxon>
        <taxon>Enhygromyxa</taxon>
    </lineage>
</organism>
<keyword evidence="1" id="KW-0732">Signal</keyword>
<name>A0A2S9YVM8_9BACT</name>
<evidence type="ECO:0000256" key="1">
    <source>
        <dbReference type="SAM" id="SignalP"/>
    </source>
</evidence>
<evidence type="ECO:0008006" key="4">
    <source>
        <dbReference type="Google" id="ProtNLM"/>
    </source>
</evidence>
<gene>
    <name evidence="2" type="ORF">ENSA7_11360</name>
</gene>
<accession>A0A2S9YVM8</accession>
<feature type="signal peptide" evidence="1">
    <location>
        <begin position="1"/>
        <end position="27"/>
    </location>
</feature>
<comment type="caution">
    <text evidence="2">The sequence shown here is derived from an EMBL/GenBank/DDBJ whole genome shotgun (WGS) entry which is preliminary data.</text>
</comment>
<evidence type="ECO:0000313" key="2">
    <source>
        <dbReference type="EMBL" id="PRQ09146.1"/>
    </source>
</evidence>
<dbReference type="Proteomes" id="UP000238823">
    <property type="component" value="Unassembled WGS sequence"/>
</dbReference>
<protein>
    <recommendedName>
        <fullName evidence="4">DUF4360 domain-containing protein</fullName>
    </recommendedName>
</protein>
<dbReference type="InterPro" id="IPR025649">
    <property type="entry name" value="DUF4360"/>
</dbReference>